<dbReference type="PROSITE" id="PS51396">
    <property type="entry name" value="PUL"/>
    <property type="match status" value="1"/>
</dbReference>
<dbReference type="AlphaFoldDB" id="A0A3P6PTR2"/>
<dbReference type="Pfam" id="PF08324">
    <property type="entry name" value="PUL"/>
    <property type="match status" value="1"/>
</dbReference>
<name>A0A3P6PTR2_TAEAS</name>
<dbReference type="EMBL" id="UYRS01000234">
    <property type="protein sequence ID" value="VDK22518.1"/>
    <property type="molecule type" value="Genomic_DNA"/>
</dbReference>
<dbReference type="Gene3D" id="1.25.10.10">
    <property type="entry name" value="Leucine-rich Repeat Variant"/>
    <property type="match status" value="1"/>
</dbReference>
<evidence type="ECO:0000313" key="2">
    <source>
        <dbReference type="EMBL" id="VDK22518.1"/>
    </source>
</evidence>
<feature type="domain" description="PUL" evidence="1">
    <location>
        <begin position="1"/>
        <end position="236"/>
    </location>
</feature>
<sequence>MAFPLLDLLRCLVRWHSASDAIFQPVAWASILRTSGLGHMKMDASAVSTLSPAEVNCVLFLFRLMANAIASDADRVKVGSSVPPSLLFVFDEARRLVKLFDSPALDIFDKKKNHLVALATLVHNLAVVAYQKFGNHSTIVTAIPTLRGLPGLCVRMATSLLLFTAPQGVEAVTHYPPEVPLRLLIALGTAVISSAPGPTEGTPISVEAEAALRLRRACLIGNAATAGEAPEANVDVLVGWERIRDVLHFWAQRKIAQASIRSLETRLTRAFCFLVRAKIGELTFPLAAGPDILKAPFNLGHDNAFATDDYDCQIINQGAETFDAVVHCCYTGSDLKDEREWTNEDYREVLRRIYFR</sequence>
<accession>A0A3P6PTR2</accession>
<organism evidence="2 3">
    <name type="scientific">Taenia asiatica</name>
    <name type="common">Asian tapeworm</name>
    <dbReference type="NCBI Taxonomy" id="60517"/>
    <lineage>
        <taxon>Eukaryota</taxon>
        <taxon>Metazoa</taxon>
        <taxon>Spiralia</taxon>
        <taxon>Lophotrochozoa</taxon>
        <taxon>Platyhelminthes</taxon>
        <taxon>Cestoda</taxon>
        <taxon>Eucestoda</taxon>
        <taxon>Cyclophyllidea</taxon>
        <taxon>Taeniidae</taxon>
        <taxon>Taenia</taxon>
    </lineage>
</organism>
<protein>
    <recommendedName>
        <fullName evidence="1">PUL domain-containing protein</fullName>
    </recommendedName>
</protein>
<evidence type="ECO:0000313" key="3">
    <source>
        <dbReference type="Proteomes" id="UP000282613"/>
    </source>
</evidence>
<proteinExistence type="predicted"/>
<reference evidence="2 3" key="1">
    <citation type="submission" date="2018-11" db="EMBL/GenBank/DDBJ databases">
        <authorList>
            <consortium name="Pathogen Informatics"/>
        </authorList>
    </citation>
    <scope>NUCLEOTIDE SEQUENCE [LARGE SCALE GENOMIC DNA]</scope>
</reference>
<keyword evidence="3" id="KW-1185">Reference proteome</keyword>
<dbReference type="InterPro" id="IPR013535">
    <property type="entry name" value="PUL_dom"/>
</dbReference>
<dbReference type="InterPro" id="IPR011989">
    <property type="entry name" value="ARM-like"/>
</dbReference>
<evidence type="ECO:0000259" key="1">
    <source>
        <dbReference type="PROSITE" id="PS51396"/>
    </source>
</evidence>
<dbReference type="OrthoDB" id="10265988at2759"/>
<dbReference type="Proteomes" id="UP000282613">
    <property type="component" value="Unassembled WGS sequence"/>
</dbReference>
<gene>
    <name evidence="2" type="ORF">TASK_LOCUS1130</name>
</gene>